<protein>
    <submittedName>
        <fullName evidence="1">Uncharacterized protein</fullName>
    </submittedName>
</protein>
<dbReference type="Proteomes" id="UP000255113">
    <property type="component" value="Unassembled WGS sequence"/>
</dbReference>
<accession>A0A379AZU7</accession>
<dbReference type="EMBL" id="UGSQ01000003">
    <property type="protein sequence ID" value="SUB28413.1"/>
    <property type="molecule type" value="Genomic_DNA"/>
</dbReference>
<dbReference type="RefSeq" id="WP_164550739.1">
    <property type="nucleotide sequence ID" value="NZ_PQVJ01000018.1"/>
</dbReference>
<evidence type="ECO:0000313" key="3">
    <source>
        <dbReference type="Proteomes" id="UP000255113"/>
    </source>
</evidence>
<gene>
    <name evidence="2" type="ORF">EV689_10366</name>
    <name evidence="1" type="ORF">NCTC11188_02231</name>
</gene>
<sequence length="52" mass="6412">MAVKRKTFLKKNNTKLFRLSQVRALRLKRLKQRKFRLHERHSLQFVVQDICC</sequence>
<reference evidence="1 3" key="1">
    <citation type="submission" date="2018-06" db="EMBL/GenBank/DDBJ databases">
        <authorList>
            <consortium name="Pathogen Informatics"/>
            <person name="Doyle S."/>
        </authorList>
    </citation>
    <scope>NUCLEOTIDE SEQUENCE [LARGE SCALE GENOMIC DNA]</scope>
    <source>
        <strain evidence="1 3">NCTC11188</strain>
    </source>
</reference>
<organism evidence="1 3">
    <name type="scientific">Avibacterium gallinarum</name>
    <name type="common">Pasteurella gallinarum</name>
    <dbReference type="NCBI Taxonomy" id="755"/>
    <lineage>
        <taxon>Bacteria</taxon>
        <taxon>Pseudomonadati</taxon>
        <taxon>Pseudomonadota</taxon>
        <taxon>Gammaproteobacteria</taxon>
        <taxon>Pasteurellales</taxon>
        <taxon>Pasteurellaceae</taxon>
        <taxon>Avibacterium</taxon>
    </lineage>
</organism>
<dbReference type="EMBL" id="SNXJ01000003">
    <property type="protein sequence ID" value="TDP29148.1"/>
    <property type="molecule type" value="Genomic_DNA"/>
</dbReference>
<keyword evidence="4" id="KW-1185">Reference proteome</keyword>
<name>A0A379AZU7_AVIGA</name>
<evidence type="ECO:0000313" key="4">
    <source>
        <dbReference type="Proteomes" id="UP000294683"/>
    </source>
</evidence>
<reference evidence="2 4" key="2">
    <citation type="submission" date="2019-03" db="EMBL/GenBank/DDBJ databases">
        <title>Genomic Encyclopedia of Type Strains, Phase IV (KMG-IV): sequencing the most valuable type-strain genomes for metagenomic binning, comparative biology and taxonomic classification.</title>
        <authorList>
            <person name="Goeker M."/>
        </authorList>
    </citation>
    <scope>NUCLEOTIDE SEQUENCE [LARGE SCALE GENOMIC DNA]</scope>
    <source>
        <strain evidence="2 4">DSM 17481</strain>
    </source>
</reference>
<dbReference type="AlphaFoldDB" id="A0A379AZU7"/>
<proteinExistence type="predicted"/>
<dbReference type="Proteomes" id="UP000294683">
    <property type="component" value="Unassembled WGS sequence"/>
</dbReference>
<evidence type="ECO:0000313" key="2">
    <source>
        <dbReference type="EMBL" id="TDP29148.1"/>
    </source>
</evidence>
<evidence type="ECO:0000313" key="1">
    <source>
        <dbReference type="EMBL" id="SUB28413.1"/>
    </source>
</evidence>